<dbReference type="Proteomes" id="UP000314294">
    <property type="component" value="Unassembled WGS sequence"/>
</dbReference>
<dbReference type="EMBL" id="SRLO01001119">
    <property type="protein sequence ID" value="TNN41295.1"/>
    <property type="molecule type" value="Genomic_DNA"/>
</dbReference>
<protein>
    <submittedName>
        <fullName evidence="2">Uncharacterized protein</fullName>
    </submittedName>
</protein>
<accession>A0A4Z2FJZ9</accession>
<name>A0A4Z2FJZ9_9TELE</name>
<feature type="compositionally biased region" description="Acidic residues" evidence="1">
    <location>
        <begin position="57"/>
        <end position="76"/>
    </location>
</feature>
<feature type="region of interest" description="Disordered" evidence="1">
    <location>
        <begin position="1"/>
        <end position="24"/>
    </location>
</feature>
<evidence type="ECO:0000313" key="3">
    <source>
        <dbReference type="Proteomes" id="UP000314294"/>
    </source>
</evidence>
<evidence type="ECO:0000256" key="1">
    <source>
        <dbReference type="SAM" id="MobiDB-lite"/>
    </source>
</evidence>
<dbReference type="AlphaFoldDB" id="A0A4Z2FJZ9"/>
<reference evidence="2 3" key="1">
    <citation type="submission" date="2019-03" db="EMBL/GenBank/DDBJ databases">
        <title>First draft genome of Liparis tanakae, snailfish: a comprehensive survey of snailfish specific genes.</title>
        <authorList>
            <person name="Kim W."/>
            <person name="Song I."/>
            <person name="Jeong J.-H."/>
            <person name="Kim D."/>
            <person name="Kim S."/>
            <person name="Ryu S."/>
            <person name="Song J.Y."/>
            <person name="Lee S.K."/>
        </authorList>
    </citation>
    <scope>NUCLEOTIDE SEQUENCE [LARGE SCALE GENOMIC DNA]</scope>
    <source>
        <tissue evidence="2">Muscle</tissue>
    </source>
</reference>
<proteinExistence type="predicted"/>
<sequence>MMSQMMDSPKLVTPPPPNIQAKQPRRFTARVALLTPLYNPPFKKDKRRHGRMSTSLQEEEKEEEEEEEEEEVEEEE</sequence>
<feature type="region of interest" description="Disordered" evidence="1">
    <location>
        <begin position="39"/>
        <end position="76"/>
    </location>
</feature>
<organism evidence="2 3">
    <name type="scientific">Liparis tanakae</name>
    <name type="common">Tanaka's snailfish</name>
    <dbReference type="NCBI Taxonomy" id="230148"/>
    <lineage>
        <taxon>Eukaryota</taxon>
        <taxon>Metazoa</taxon>
        <taxon>Chordata</taxon>
        <taxon>Craniata</taxon>
        <taxon>Vertebrata</taxon>
        <taxon>Euteleostomi</taxon>
        <taxon>Actinopterygii</taxon>
        <taxon>Neopterygii</taxon>
        <taxon>Teleostei</taxon>
        <taxon>Neoteleostei</taxon>
        <taxon>Acanthomorphata</taxon>
        <taxon>Eupercaria</taxon>
        <taxon>Perciformes</taxon>
        <taxon>Cottioidei</taxon>
        <taxon>Cottales</taxon>
        <taxon>Liparidae</taxon>
        <taxon>Liparis</taxon>
    </lineage>
</organism>
<comment type="caution">
    <text evidence="2">The sequence shown here is derived from an EMBL/GenBank/DDBJ whole genome shotgun (WGS) entry which is preliminary data.</text>
</comment>
<keyword evidence="3" id="KW-1185">Reference proteome</keyword>
<evidence type="ECO:0000313" key="2">
    <source>
        <dbReference type="EMBL" id="TNN41295.1"/>
    </source>
</evidence>
<gene>
    <name evidence="2" type="ORF">EYF80_048525</name>
</gene>